<name>A0A9P7BX05_RHIOR</name>
<keyword evidence="3" id="KW-1185">Reference proteome</keyword>
<dbReference type="EMBL" id="JAANQT010000047">
    <property type="protein sequence ID" value="KAG1315369.1"/>
    <property type="molecule type" value="Genomic_DNA"/>
</dbReference>
<organism evidence="2 3">
    <name type="scientific">Rhizopus oryzae</name>
    <name type="common">Mucormycosis agent</name>
    <name type="synonym">Rhizopus arrhizus var. delemar</name>
    <dbReference type="NCBI Taxonomy" id="64495"/>
    <lineage>
        <taxon>Eukaryota</taxon>
        <taxon>Fungi</taxon>
        <taxon>Fungi incertae sedis</taxon>
        <taxon>Mucoromycota</taxon>
        <taxon>Mucoromycotina</taxon>
        <taxon>Mucoromycetes</taxon>
        <taxon>Mucorales</taxon>
        <taxon>Mucorineae</taxon>
        <taxon>Rhizopodaceae</taxon>
        <taxon>Rhizopus</taxon>
    </lineage>
</organism>
<evidence type="ECO:0000256" key="1">
    <source>
        <dbReference type="SAM" id="MobiDB-lite"/>
    </source>
</evidence>
<gene>
    <name evidence="2" type="ORF">G6F64_000720</name>
</gene>
<dbReference type="OrthoDB" id="2236457at2759"/>
<protein>
    <submittedName>
        <fullName evidence="2">Uncharacterized protein</fullName>
    </submittedName>
</protein>
<dbReference type="AlphaFoldDB" id="A0A9P7BX05"/>
<sequence>MPLQSRQEDGNDQLMQENCDNERESSSGKRPSEDDTELLVLICLSFSPPDGDGRLFIHTFGAIDAFYRLDNPIIEEVLDGKATRGMAVIKLLKVDHAVKNIDKFAKAIAESIKNLPHVPLAENSNEMEFCSCFINLLLAGLFDDHNQSIYLRWTNQIILEVKKEQSLLS</sequence>
<comment type="caution">
    <text evidence="2">The sequence shown here is derived from an EMBL/GenBank/DDBJ whole genome shotgun (WGS) entry which is preliminary data.</text>
</comment>
<feature type="region of interest" description="Disordered" evidence="1">
    <location>
        <begin position="1"/>
        <end position="33"/>
    </location>
</feature>
<evidence type="ECO:0000313" key="2">
    <source>
        <dbReference type="EMBL" id="KAG1315369.1"/>
    </source>
</evidence>
<dbReference type="Proteomes" id="UP000716291">
    <property type="component" value="Unassembled WGS sequence"/>
</dbReference>
<accession>A0A9P7BX05</accession>
<proteinExistence type="predicted"/>
<reference evidence="2" key="1">
    <citation type="journal article" date="2020" name="Microb. Genom.">
        <title>Genetic diversity of clinical and environmental Mucorales isolates obtained from an investigation of mucormycosis cases among solid organ transplant recipients.</title>
        <authorList>
            <person name="Nguyen M.H."/>
            <person name="Kaul D."/>
            <person name="Muto C."/>
            <person name="Cheng S.J."/>
            <person name="Richter R.A."/>
            <person name="Bruno V.M."/>
            <person name="Liu G."/>
            <person name="Beyhan S."/>
            <person name="Sundermann A.J."/>
            <person name="Mounaud S."/>
            <person name="Pasculle A.W."/>
            <person name="Nierman W.C."/>
            <person name="Driscoll E."/>
            <person name="Cumbie R."/>
            <person name="Clancy C.J."/>
            <person name="Dupont C.L."/>
        </authorList>
    </citation>
    <scope>NUCLEOTIDE SEQUENCE</scope>
    <source>
        <strain evidence="2">GL11</strain>
    </source>
</reference>
<evidence type="ECO:0000313" key="3">
    <source>
        <dbReference type="Proteomes" id="UP000716291"/>
    </source>
</evidence>
<feature type="compositionally biased region" description="Basic and acidic residues" evidence="1">
    <location>
        <begin position="20"/>
        <end position="33"/>
    </location>
</feature>